<comment type="caution">
    <text evidence="2">The sequence shown here is derived from an EMBL/GenBank/DDBJ whole genome shotgun (WGS) entry which is preliminary data.</text>
</comment>
<dbReference type="EMBL" id="JAEEFW010000001">
    <property type="protein sequence ID" value="MBU4632328.1"/>
    <property type="molecule type" value="Genomic_DNA"/>
</dbReference>
<feature type="region of interest" description="Disordered" evidence="1">
    <location>
        <begin position="1"/>
        <end position="23"/>
    </location>
</feature>
<protein>
    <submittedName>
        <fullName evidence="2">Uncharacterized protein</fullName>
    </submittedName>
</protein>
<evidence type="ECO:0000313" key="3">
    <source>
        <dbReference type="Proteomes" id="UP000787568"/>
    </source>
</evidence>
<sequence length="104" mass="10942">MAPASERSAVKKGKAAATAKKAEKKTTKITAATAAAKAGKTALTAPVRGPNGRPDGLDFCDILYIPDDETTVRTTLAWILGQGGAQRALELSRPIAERAQRRQP</sequence>
<accession>A0AAJ0ZGU4</accession>
<gene>
    <name evidence="2" type="ORF">I8747_05805</name>
</gene>
<reference evidence="2" key="1">
    <citation type="submission" date="2020-12" db="EMBL/GenBank/DDBJ databases">
        <title>Generalized mutagenesis with transposon Tn5. A laboratory procedure for the identification of genes responsible for a bacterial phenotype and its regulation, illustrated with phenazine production in Pseudomonas chlororaphis.</title>
        <authorList>
            <person name="Muzio F."/>
            <person name="Sobrero P."/>
            <person name="Agaras B."/>
            <person name="Valverde C."/>
        </authorList>
    </citation>
    <scope>NUCLEOTIDE SEQUENCE</scope>
    <source>
        <strain evidence="2">SMMP3</strain>
    </source>
</reference>
<evidence type="ECO:0000313" key="2">
    <source>
        <dbReference type="EMBL" id="MBU4632328.1"/>
    </source>
</evidence>
<dbReference type="AlphaFoldDB" id="A0AAJ0ZGU4"/>
<organism evidence="2 3">
    <name type="scientific">Pseudomonas chlororaphis subsp. aurantiaca</name>
    <dbReference type="NCBI Taxonomy" id="86192"/>
    <lineage>
        <taxon>Bacteria</taxon>
        <taxon>Pseudomonadati</taxon>
        <taxon>Pseudomonadota</taxon>
        <taxon>Gammaproteobacteria</taxon>
        <taxon>Pseudomonadales</taxon>
        <taxon>Pseudomonadaceae</taxon>
        <taxon>Pseudomonas</taxon>
    </lineage>
</organism>
<proteinExistence type="predicted"/>
<dbReference type="Proteomes" id="UP000787568">
    <property type="component" value="Unassembled WGS sequence"/>
</dbReference>
<dbReference type="KEGG" id="pcp:JM49_18750"/>
<dbReference type="RefSeq" id="WP_038580036.1">
    <property type="nucleotide sequence ID" value="NZ_CP009290.1"/>
</dbReference>
<evidence type="ECO:0000256" key="1">
    <source>
        <dbReference type="SAM" id="MobiDB-lite"/>
    </source>
</evidence>
<name>A0AAJ0ZGU4_9PSED</name>